<proteinExistence type="predicted"/>
<dbReference type="Proteomes" id="UP001596074">
    <property type="component" value="Unassembled WGS sequence"/>
</dbReference>
<comment type="caution">
    <text evidence="2">The sequence shown here is derived from an EMBL/GenBank/DDBJ whole genome shotgun (WGS) entry which is preliminary data.</text>
</comment>
<gene>
    <name evidence="2" type="ORF">ACFPZN_44500</name>
</gene>
<reference evidence="3" key="1">
    <citation type="journal article" date="2019" name="Int. J. Syst. Evol. Microbiol.">
        <title>The Global Catalogue of Microorganisms (GCM) 10K type strain sequencing project: providing services to taxonomists for standard genome sequencing and annotation.</title>
        <authorList>
            <consortium name="The Broad Institute Genomics Platform"/>
            <consortium name="The Broad Institute Genome Sequencing Center for Infectious Disease"/>
            <person name="Wu L."/>
            <person name="Ma J."/>
        </authorList>
    </citation>
    <scope>NUCLEOTIDE SEQUENCE [LARGE SCALE GENOMIC DNA]</scope>
    <source>
        <strain evidence="3">KCTC 42087</strain>
    </source>
</reference>
<organism evidence="2 3">
    <name type="scientific">Actinomadura rugatobispora</name>
    <dbReference type="NCBI Taxonomy" id="1994"/>
    <lineage>
        <taxon>Bacteria</taxon>
        <taxon>Bacillati</taxon>
        <taxon>Actinomycetota</taxon>
        <taxon>Actinomycetes</taxon>
        <taxon>Streptosporangiales</taxon>
        <taxon>Thermomonosporaceae</taxon>
        <taxon>Actinomadura</taxon>
    </lineage>
</organism>
<feature type="compositionally biased region" description="Basic and acidic residues" evidence="1">
    <location>
        <begin position="1"/>
        <end position="12"/>
    </location>
</feature>
<evidence type="ECO:0000313" key="3">
    <source>
        <dbReference type="Proteomes" id="UP001596074"/>
    </source>
</evidence>
<dbReference type="RefSeq" id="WP_378289045.1">
    <property type="nucleotide sequence ID" value="NZ_JBHSON010000095.1"/>
</dbReference>
<accession>A0ABW1ADW4</accession>
<dbReference type="EMBL" id="JBHSON010000095">
    <property type="protein sequence ID" value="MFC5752718.1"/>
    <property type="molecule type" value="Genomic_DNA"/>
</dbReference>
<name>A0ABW1ADW4_9ACTN</name>
<feature type="region of interest" description="Disordered" evidence="1">
    <location>
        <begin position="1"/>
        <end position="21"/>
    </location>
</feature>
<keyword evidence="3" id="KW-1185">Reference proteome</keyword>
<evidence type="ECO:0000313" key="2">
    <source>
        <dbReference type="EMBL" id="MFC5752718.1"/>
    </source>
</evidence>
<evidence type="ECO:0000256" key="1">
    <source>
        <dbReference type="SAM" id="MobiDB-lite"/>
    </source>
</evidence>
<protein>
    <submittedName>
        <fullName evidence="2">Uncharacterized protein</fullName>
    </submittedName>
</protein>
<sequence>MHHIADAARVREFASSPNRDQSMAGDRLLFIGDWVGDHGLTLDV</sequence>